<reference evidence="4" key="1">
    <citation type="journal article" date="2019" name="Int. J. Syst. Evol. Microbiol.">
        <title>The Global Catalogue of Microorganisms (GCM) 10K type strain sequencing project: providing services to taxonomists for standard genome sequencing and annotation.</title>
        <authorList>
            <consortium name="The Broad Institute Genomics Platform"/>
            <consortium name="The Broad Institute Genome Sequencing Center for Infectious Disease"/>
            <person name="Wu L."/>
            <person name="Ma J."/>
        </authorList>
    </citation>
    <scope>NUCLEOTIDE SEQUENCE [LARGE SCALE GENOMIC DNA]</scope>
    <source>
        <strain evidence="4">CCUG 58938</strain>
    </source>
</reference>
<feature type="chain" id="PRO_5046518768" evidence="1">
    <location>
        <begin position="21"/>
        <end position="964"/>
    </location>
</feature>
<dbReference type="InterPro" id="IPR013783">
    <property type="entry name" value="Ig-like_fold"/>
</dbReference>
<organism evidence="3 4">
    <name type="scientific">Ohtaekwangia kribbensis</name>
    <dbReference type="NCBI Taxonomy" id="688913"/>
    <lineage>
        <taxon>Bacteria</taxon>
        <taxon>Pseudomonadati</taxon>
        <taxon>Bacteroidota</taxon>
        <taxon>Cytophagia</taxon>
        <taxon>Cytophagales</taxon>
        <taxon>Fulvivirgaceae</taxon>
        <taxon>Ohtaekwangia</taxon>
    </lineage>
</organism>
<dbReference type="Pfam" id="PF19527">
    <property type="entry name" value="DUF6055"/>
    <property type="match status" value="1"/>
</dbReference>
<evidence type="ECO:0000259" key="2">
    <source>
        <dbReference type="Pfam" id="PF18962"/>
    </source>
</evidence>
<dbReference type="InterPro" id="IPR045690">
    <property type="entry name" value="DUF6055"/>
</dbReference>
<evidence type="ECO:0000256" key="1">
    <source>
        <dbReference type="SAM" id="SignalP"/>
    </source>
</evidence>
<dbReference type="Proteomes" id="UP001597112">
    <property type="component" value="Unassembled WGS sequence"/>
</dbReference>
<dbReference type="Gene3D" id="2.60.120.260">
    <property type="entry name" value="Galactose-binding domain-like"/>
    <property type="match status" value="1"/>
</dbReference>
<dbReference type="SUPFAM" id="SSF51161">
    <property type="entry name" value="Trimeric LpxA-like enzymes"/>
    <property type="match status" value="1"/>
</dbReference>
<feature type="domain" description="Secretion system C-terminal sorting" evidence="2">
    <location>
        <begin position="887"/>
        <end position="951"/>
    </location>
</feature>
<accession>A0ABW3KDR3</accession>
<comment type="caution">
    <text evidence="3">The sequence shown here is derived from an EMBL/GenBank/DDBJ whole genome shotgun (WGS) entry which is preliminary data.</text>
</comment>
<feature type="signal peptide" evidence="1">
    <location>
        <begin position="1"/>
        <end position="20"/>
    </location>
</feature>
<dbReference type="InterPro" id="IPR011004">
    <property type="entry name" value="Trimer_LpxA-like_sf"/>
</dbReference>
<dbReference type="Gene3D" id="2.60.40.10">
    <property type="entry name" value="Immunoglobulins"/>
    <property type="match status" value="1"/>
</dbReference>
<protein>
    <submittedName>
        <fullName evidence="3">DUF6055 domain-containing protein</fullName>
    </submittedName>
</protein>
<keyword evidence="1" id="KW-0732">Signal</keyword>
<sequence>MKRIVLLTITLCLLSLGLYAQKTVYIPNQFSSAPWNQWSWDKTYQSTNFVIFWGNVVGTSPATYSNPDLRFDPAQLAGYLEASFTKFVTEIGFVPNTGKLGTYKIIVVMNDTYTGTGGPTGWAFGGSYDNNIGAMWVHPGATRDPYVLSHEFAHALQGQNNIQQNPNGGFVNYEPGGWFWECHANYMRCVEFPTFASEDLPRWLMTRHFHVASTRHHYSTFKWLMNIQQNYGGYNTVNRLWRESIANETATEAWRRLSGWTQAQLCDNMYDYAKREANYDYPAQGFGADIRAQVNIYKTQASENWWLWREYTILDQVNASNGRYIVPRYMAPQDYGMNIIPLYPNCASNAVHIKFKGHTEVNAQAGWRWGFVEVTSAGTSIYSPMQSATTGEATYTLTAGTSKLYLVVMGAPTTKHDYVWEPGFPKIHRYPYEVRIENAVPEGYQTNFRADLKSLFPGSAHANGGGWVASTATVASSVYVGPKAVVLGSSNLSGSVRVEGTARLQNVTASGSAKFAGNCNVNGGSYTNTAQVLDGAILFNSNLSGNATFKDVAWAWGSTYGNGVVVGGDAEIGSCSTAGVYLQTPHGNNGRTACDGQGASHSSNIDINASYTNFTDADMSWTAIGCSSCTPTTITPYTQTGSGAWVQTASATVSAGTTVKLGPAPNTGGSWSWTGPNGYTASTREITISNVQSNLTGTYIARHTNACGAQTTQNFTIALSNTTSTNIAPLATSSTSYVSPWETLAAVNDGFVPANSNDKSHGAYGNWNNPNSTQWVQYDWTQNYTVTATEVYWFNDGGGVLTPTTASLEYWNGSSWIKLADVPLQTNAFNVVNINSVSLNRLRVSMLNPTQSTGILEWRVMGYSSATAREAATLVAEDERSESIVTYPNPASSDFTVQLNGFEENENVELQILDLQGRVIDSKQIGSSRTANYNKAALNTKGSVYILKAIGLKRIISGKIVLTD</sequence>
<dbReference type="RefSeq" id="WP_377586380.1">
    <property type="nucleotide sequence ID" value="NZ_JBHTKA010000016.1"/>
</dbReference>
<evidence type="ECO:0000313" key="4">
    <source>
        <dbReference type="Proteomes" id="UP001597112"/>
    </source>
</evidence>
<proteinExistence type="predicted"/>
<evidence type="ECO:0000313" key="3">
    <source>
        <dbReference type="EMBL" id="MFD1003556.1"/>
    </source>
</evidence>
<dbReference type="EMBL" id="JBHTKA010000016">
    <property type="protein sequence ID" value="MFD1003556.1"/>
    <property type="molecule type" value="Genomic_DNA"/>
</dbReference>
<dbReference type="InterPro" id="IPR026444">
    <property type="entry name" value="Secre_tail"/>
</dbReference>
<name>A0ABW3KDR3_9BACT</name>
<gene>
    <name evidence="3" type="ORF">ACFQ21_29800</name>
</gene>
<dbReference type="NCBIfam" id="TIGR04183">
    <property type="entry name" value="Por_Secre_tail"/>
    <property type="match status" value="1"/>
</dbReference>
<dbReference type="Pfam" id="PF18962">
    <property type="entry name" value="Por_Secre_tail"/>
    <property type="match status" value="1"/>
</dbReference>
<keyword evidence="4" id="KW-1185">Reference proteome</keyword>